<dbReference type="SUPFAM" id="SSF88697">
    <property type="entry name" value="PUA domain-like"/>
    <property type="match status" value="1"/>
</dbReference>
<protein>
    <recommendedName>
        <fullName evidence="9">LON peptidase N-terminal domain and ring finger 2</fullName>
    </recommendedName>
</protein>
<evidence type="ECO:0000313" key="8">
    <source>
        <dbReference type="Proteomes" id="UP000265140"/>
    </source>
</evidence>
<keyword evidence="2 4" id="KW-0863">Zinc-finger</keyword>
<dbReference type="InParanoid" id="A0A6Q2YG90"/>
<organism evidence="7 8">
    <name type="scientific">Esox lucius</name>
    <name type="common">Northern pike</name>
    <dbReference type="NCBI Taxonomy" id="8010"/>
    <lineage>
        <taxon>Eukaryota</taxon>
        <taxon>Metazoa</taxon>
        <taxon>Chordata</taxon>
        <taxon>Craniata</taxon>
        <taxon>Vertebrata</taxon>
        <taxon>Euteleostomi</taxon>
        <taxon>Actinopterygii</taxon>
        <taxon>Neopterygii</taxon>
        <taxon>Teleostei</taxon>
        <taxon>Protacanthopterygii</taxon>
        <taxon>Esociformes</taxon>
        <taxon>Esocidae</taxon>
        <taxon>Esox</taxon>
    </lineage>
</organism>
<reference evidence="8" key="1">
    <citation type="journal article" date="2014" name="PLoS ONE">
        <title>The genome and linkage map of the northern pike (Esox lucius): conserved synteny revealed between the salmonid sister group and the Neoteleostei.</title>
        <authorList>
            <person name="Rondeau E.B."/>
            <person name="Minkley D.R."/>
            <person name="Leong J.S."/>
            <person name="Messmer A.M."/>
            <person name="Jantzen J.R."/>
            <person name="von Schalburg K.R."/>
            <person name="Lemon C."/>
            <person name="Bird N.H."/>
            <person name="Koop B.F."/>
        </authorList>
    </citation>
    <scope>NUCLEOTIDE SEQUENCE</scope>
</reference>
<evidence type="ECO:0000256" key="2">
    <source>
        <dbReference type="ARBA" id="ARBA00022771"/>
    </source>
</evidence>
<sequence>MDLHFVNLLDHTPHDCTAAATTSSEIMEVTSEAFCAGDYDLSVEIYSSQQADVRHPDRGLSLLKADALSRAGRIAEAVDWYFTAANLERLQANELGTLVDCIAHSLRIKECTNSTVVSEDEQSLDLFSCRLCKCLLTDPVTLECGHTFCKRCIEDDAIKECEICGCKLIKTYGQIKPIGFRVNVVLRSLLDKWFCAESKARRCWLEGERMRSERDFINALEKYNKAVEIAPYMPPLLGRRAELHMAMNNFRQAIEDLDAVCRLKPLSPEAHHAKALALNKAGQKGEALRMYLYCVALKPDWGSVKLEAQAMLSDMFSSVFQRDVRPKLLIFQHRTGSHLKPASLLLGYLHSNPGRQSQTPNGRKYVLSNTGAENKPPCEDSATLASVLAGLSSPTGLKRRTSEKFRGSAPFNKHLKIDEVRSSQMPAACCNERREVPSQLLDTSDLECSLCMRLFYDPVTTPCGHTFCLKCLERCLDHNPICPLCKDNIAEYRTTRGCHKTLLMEEVLQHYLSEELAERSTVHKEEMTELSNLTKEVPIFICTVAFPTITCPLHIFEPCYRLMIRRSVETGTKRFGMCIADSVKGFADYGCMLEVKDMKFYPDGGSVVIAVGVSRFKVLSHGHRDGYSTAEIVLLEDQKVEGEELAELRRLHDSVYDQACAWFTSLKENIKNQIVHHFGQLPGKDPDMQWSPNGPAWCWWLLAVLPLEQRAQLSILAMTTLRDRLSATRRVLILVARKLQKPPSTAASASL</sequence>
<dbReference type="PANTHER" id="PTHR23327:SF5">
    <property type="entry name" value="LON PEPTIDASE N-TERMINAL DOMAIN AND RING FINGER PROTEIN 2"/>
    <property type="match status" value="1"/>
</dbReference>
<keyword evidence="3" id="KW-0862">Zinc</keyword>
<dbReference type="CDD" id="cd16514">
    <property type="entry name" value="RING-HC_LONFs_rpt2"/>
    <property type="match status" value="1"/>
</dbReference>
<keyword evidence="8" id="KW-1185">Reference proteome</keyword>
<dbReference type="InterPro" id="IPR027370">
    <property type="entry name" value="Znf-RING_euk"/>
</dbReference>
<dbReference type="AlphaFoldDB" id="A0A6Q2YG90"/>
<feature type="domain" description="RING-type" evidence="5">
    <location>
        <begin position="129"/>
        <end position="164"/>
    </location>
</feature>
<dbReference type="CDD" id="cd16513">
    <property type="entry name" value="RING-HC_LONFs_rpt1"/>
    <property type="match status" value="1"/>
</dbReference>
<dbReference type="Gene3D" id="2.30.130.40">
    <property type="entry name" value="LON domain-like"/>
    <property type="match status" value="1"/>
</dbReference>
<dbReference type="InterPro" id="IPR019734">
    <property type="entry name" value="TPR_rpt"/>
</dbReference>
<dbReference type="PROSITE" id="PS51787">
    <property type="entry name" value="LON_N"/>
    <property type="match status" value="1"/>
</dbReference>
<dbReference type="Pfam" id="PF02190">
    <property type="entry name" value="LON_substr_bdg"/>
    <property type="match status" value="1"/>
</dbReference>
<dbReference type="InterPro" id="IPR046336">
    <property type="entry name" value="Lon_prtase_N_sf"/>
</dbReference>
<dbReference type="OrthoDB" id="264917at2759"/>
<name>A0A6Q2YG90_ESOLU</name>
<dbReference type="SMART" id="SM00028">
    <property type="entry name" value="TPR"/>
    <property type="match status" value="2"/>
</dbReference>
<dbReference type="PROSITE" id="PS50089">
    <property type="entry name" value="ZF_RING_2"/>
    <property type="match status" value="2"/>
</dbReference>
<dbReference type="GO" id="GO:0061630">
    <property type="term" value="F:ubiquitin protein ligase activity"/>
    <property type="evidence" value="ECO:0007669"/>
    <property type="project" value="TreeGrafter"/>
</dbReference>
<dbReference type="SMART" id="SM00464">
    <property type="entry name" value="LON"/>
    <property type="match status" value="1"/>
</dbReference>
<keyword evidence="1" id="KW-0479">Metal-binding</keyword>
<dbReference type="InterPro" id="IPR001841">
    <property type="entry name" value="Znf_RING"/>
</dbReference>
<dbReference type="Pfam" id="PF13923">
    <property type="entry name" value="zf-C3HC4_2"/>
    <property type="match status" value="1"/>
</dbReference>
<reference evidence="7" key="3">
    <citation type="submission" date="2025-08" db="UniProtKB">
        <authorList>
            <consortium name="Ensembl"/>
        </authorList>
    </citation>
    <scope>IDENTIFICATION</scope>
</reference>
<dbReference type="InterPro" id="IPR015947">
    <property type="entry name" value="PUA-like_sf"/>
</dbReference>
<evidence type="ECO:0000313" key="7">
    <source>
        <dbReference type="Ensembl" id="ENSELUP00000064573.2"/>
    </source>
</evidence>
<reference evidence="7" key="4">
    <citation type="submission" date="2025-09" db="UniProtKB">
        <authorList>
            <consortium name="Ensembl"/>
        </authorList>
    </citation>
    <scope>IDENTIFICATION</scope>
</reference>
<accession>A0A6Q2YG90</accession>
<dbReference type="Ensembl" id="ENSELUT00000083393.2">
    <property type="protein sequence ID" value="ENSELUP00000064573.2"/>
    <property type="gene ID" value="ENSELUG00000009573.3"/>
</dbReference>
<feature type="domain" description="Lon N-terminal" evidence="6">
    <location>
        <begin position="527"/>
        <end position="736"/>
    </location>
</feature>
<dbReference type="SMART" id="SM00184">
    <property type="entry name" value="RING"/>
    <property type="match status" value="2"/>
</dbReference>
<evidence type="ECO:0000259" key="5">
    <source>
        <dbReference type="PROSITE" id="PS50089"/>
    </source>
</evidence>
<dbReference type="Pfam" id="PF13445">
    <property type="entry name" value="zf-RING_UBOX"/>
    <property type="match status" value="1"/>
</dbReference>
<dbReference type="InterPro" id="IPR013083">
    <property type="entry name" value="Znf_RING/FYVE/PHD"/>
</dbReference>
<dbReference type="GO" id="GO:0005737">
    <property type="term" value="C:cytoplasm"/>
    <property type="evidence" value="ECO:0007669"/>
    <property type="project" value="UniProtKB-ARBA"/>
</dbReference>
<gene>
    <name evidence="7" type="primary">LONRF3</name>
</gene>
<evidence type="ECO:0008006" key="9">
    <source>
        <dbReference type="Google" id="ProtNLM"/>
    </source>
</evidence>
<dbReference type="InterPro" id="IPR017907">
    <property type="entry name" value="Znf_RING_CS"/>
</dbReference>
<dbReference type="Gene3D" id="1.25.40.10">
    <property type="entry name" value="Tetratricopeptide repeat domain"/>
    <property type="match status" value="1"/>
</dbReference>
<reference evidence="7" key="2">
    <citation type="submission" date="2020-02" db="EMBL/GenBank/DDBJ databases">
        <title>Esox lucius (northern pike) genome, fEsoLuc1, primary haplotype.</title>
        <authorList>
            <person name="Myers G."/>
            <person name="Karagic N."/>
            <person name="Meyer A."/>
            <person name="Pippel M."/>
            <person name="Reichard M."/>
            <person name="Winkler S."/>
            <person name="Tracey A."/>
            <person name="Sims Y."/>
            <person name="Howe K."/>
            <person name="Rhie A."/>
            <person name="Formenti G."/>
            <person name="Durbin R."/>
            <person name="Fedrigo O."/>
            <person name="Jarvis E.D."/>
        </authorList>
    </citation>
    <scope>NUCLEOTIDE SEQUENCE [LARGE SCALE GENOMIC DNA]</scope>
</reference>
<evidence type="ECO:0000256" key="3">
    <source>
        <dbReference type="ARBA" id="ARBA00022833"/>
    </source>
</evidence>
<dbReference type="InterPro" id="IPR005158">
    <property type="entry name" value="BTAD"/>
</dbReference>
<evidence type="ECO:0000256" key="4">
    <source>
        <dbReference type="PROSITE-ProRule" id="PRU00175"/>
    </source>
</evidence>
<dbReference type="InterPro" id="IPR011990">
    <property type="entry name" value="TPR-like_helical_dom_sf"/>
</dbReference>
<dbReference type="Bgee" id="ENSELUG00000009573">
    <property type="expression patterns" value="Expressed in ovary and 10 other cell types or tissues"/>
</dbReference>
<dbReference type="Pfam" id="PF03704">
    <property type="entry name" value="BTAD"/>
    <property type="match status" value="1"/>
</dbReference>
<dbReference type="SUPFAM" id="SSF57850">
    <property type="entry name" value="RING/U-box"/>
    <property type="match status" value="2"/>
</dbReference>
<dbReference type="SUPFAM" id="SSF48452">
    <property type="entry name" value="TPR-like"/>
    <property type="match status" value="1"/>
</dbReference>
<feature type="domain" description="RING-type" evidence="5">
    <location>
        <begin position="448"/>
        <end position="486"/>
    </location>
</feature>
<evidence type="ECO:0000256" key="1">
    <source>
        <dbReference type="ARBA" id="ARBA00022723"/>
    </source>
</evidence>
<evidence type="ECO:0000259" key="6">
    <source>
        <dbReference type="PROSITE" id="PS51787"/>
    </source>
</evidence>
<dbReference type="PROSITE" id="PS00518">
    <property type="entry name" value="ZF_RING_1"/>
    <property type="match status" value="2"/>
</dbReference>
<dbReference type="OMA" id="LEPCICQ"/>
<dbReference type="GeneTree" id="ENSGT00440000033329"/>
<dbReference type="Proteomes" id="UP000265140">
    <property type="component" value="Chromosome 22"/>
</dbReference>
<proteinExistence type="predicted"/>
<dbReference type="PANTHER" id="PTHR23327">
    <property type="entry name" value="RING FINGER PROTEIN 127"/>
    <property type="match status" value="1"/>
</dbReference>
<dbReference type="GO" id="GO:0008270">
    <property type="term" value="F:zinc ion binding"/>
    <property type="evidence" value="ECO:0007669"/>
    <property type="project" value="UniProtKB-KW"/>
</dbReference>
<dbReference type="Gene3D" id="3.30.40.10">
    <property type="entry name" value="Zinc/RING finger domain, C3HC4 (zinc finger)"/>
    <property type="match status" value="2"/>
</dbReference>
<dbReference type="InterPro" id="IPR003111">
    <property type="entry name" value="Lon_prtase_N"/>
</dbReference>